<keyword evidence="1 3" id="KW-0802">TPR repeat</keyword>
<organism evidence="5 6">
    <name type="scientific">Allomyces macrogynus (strain ATCC 38327)</name>
    <name type="common">Allomyces javanicus var. macrogynus</name>
    <dbReference type="NCBI Taxonomy" id="578462"/>
    <lineage>
        <taxon>Eukaryota</taxon>
        <taxon>Fungi</taxon>
        <taxon>Fungi incertae sedis</taxon>
        <taxon>Blastocladiomycota</taxon>
        <taxon>Blastocladiomycetes</taxon>
        <taxon>Blastocladiales</taxon>
        <taxon>Blastocladiaceae</taxon>
        <taxon>Allomyces</taxon>
    </lineage>
</organism>
<dbReference type="Pfam" id="PF13432">
    <property type="entry name" value="TPR_16"/>
    <property type="match status" value="1"/>
</dbReference>
<dbReference type="PROSITE" id="PS50005">
    <property type="entry name" value="TPR"/>
    <property type="match status" value="4"/>
</dbReference>
<gene>
    <name evidence="5" type="ORF">AMAG_00400</name>
</gene>
<dbReference type="PANTHER" id="PTHR12558:SF13">
    <property type="entry name" value="CELL DIVISION CYCLE PROTEIN 27 HOMOLOG"/>
    <property type="match status" value="1"/>
</dbReference>
<protein>
    <recommendedName>
        <fullName evidence="7">TPR-like protein</fullName>
    </recommendedName>
</protein>
<dbReference type="AlphaFoldDB" id="A0A0L0RWE4"/>
<reference evidence="6" key="2">
    <citation type="submission" date="2009-11" db="EMBL/GenBank/DDBJ databases">
        <title>The Genome Sequence of Allomyces macrogynus strain ATCC 38327.</title>
        <authorList>
            <consortium name="The Broad Institute Genome Sequencing Platform"/>
            <person name="Russ C."/>
            <person name="Cuomo C."/>
            <person name="Shea T."/>
            <person name="Young S.K."/>
            <person name="Zeng Q."/>
            <person name="Koehrsen M."/>
            <person name="Haas B."/>
            <person name="Borodovsky M."/>
            <person name="Guigo R."/>
            <person name="Alvarado L."/>
            <person name="Berlin A."/>
            <person name="Borenstein D."/>
            <person name="Chen Z."/>
            <person name="Engels R."/>
            <person name="Freedman E."/>
            <person name="Gellesch M."/>
            <person name="Goldberg J."/>
            <person name="Griggs A."/>
            <person name="Gujja S."/>
            <person name="Heiman D."/>
            <person name="Hepburn T."/>
            <person name="Howarth C."/>
            <person name="Jen D."/>
            <person name="Larson L."/>
            <person name="Lewis B."/>
            <person name="Mehta T."/>
            <person name="Park D."/>
            <person name="Pearson M."/>
            <person name="Roberts A."/>
            <person name="Saif S."/>
            <person name="Shenoy N."/>
            <person name="Sisk P."/>
            <person name="Stolte C."/>
            <person name="Sykes S."/>
            <person name="Walk T."/>
            <person name="White J."/>
            <person name="Yandava C."/>
            <person name="Burger G."/>
            <person name="Gray M.W."/>
            <person name="Holland P.W.H."/>
            <person name="King N."/>
            <person name="Lang F.B.F."/>
            <person name="Roger A.J."/>
            <person name="Ruiz-Trillo I."/>
            <person name="Lander E."/>
            <person name="Nusbaum C."/>
        </authorList>
    </citation>
    <scope>NUCLEOTIDE SEQUENCE [LARGE SCALE GENOMIC DNA]</scope>
    <source>
        <strain evidence="6">ATCC 38327</strain>
    </source>
</reference>
<dbReference type="EMBL" id="GG745328">
    <property type="protein sequence ID" value="KNE54425.1"/>
    <property type="molecule type" value="Genomic_DNA"/>
</dbReference>
<dbReference type="SUPFAM" id="SSF48452">
    <property type="entry name" value="TPR-like"/>
    <property type="match status" value="2"/>
</dbReference>
<dbReference type="STRING" id="578462.A0A0L0RWE4"/>
<dbReference type="VEuPathDB" id="FungiDB:AMAG_00400"/>
<evidence type="ECO:0000256" key="4">
    <source>
        <dbReference type="SAM" id="MobiDB-lite"/>
    </source>
</evidence>
<feature type="repeat" description="TPR" evidence="3">
    <location>
        <begin position="515"/>
        <end position="548"/>
    </location>
</feature>
<feature type="compositionally biased region" description="Low complexity" evidence="4">
    <location>
        <begin position="278"/>
        <end position="291"/>
    </location>
</feature>
<reference evidence="5 6" key="1">
    <citation type="submission" date="2009-11" db="EMBL/GenBank/DDBJ databases">
        <title>Annotation of Allomyces macrogynus ATCC 38327.</title>
        <authorList>
            <consortium name="The Broad Institute Genome Sequencing Platform"/>
            <person name="Russ C."/>
            <person name="Cuomo C."/>
            <person name="Burger G."/>
            <person name="Gray M.W."/>
            <person name="Holland P.W.H."/>
            <person name="King N."/>
            <person name="Lang F.B.F."/>
            <person name="Roger A.J."/>
            <person name="Ruiz-Trillo I."/>
            <person name="Young S.K."/>
            <person name="Zeng Q."/>
            <person name="Gargeya S."/>
            <person name="Fitzgerald M."/>
            <person name="Haas B."/>
            <person name="Abouelleil A."/>
            <person name="Alvarado L."/>
            <person name="Arachchi H.M."/>
            <person name="Berlin A."/>
            <person name="Chapman S.B."/>
            <person name="Gearin G."/>
            <person name="Goldberg J."/>
            <person name="Griggs A."/>
            <person name="Gujja S."/>
            <person name="Hansen M."/>
            <person name="Heiman D."/>
            <person name="Howarth C."/>
            <person name="Larimer J."/>
            <person name="Lui A."/>
            <person name="MacDonald P.J.P."/>
            <person name="McCowen C."/>
            <person name="Montmayeur A."/>
            <person name="Murphy C."/>
            <person name="Neiman D."/>
            <person name="Pearson M."/>
            <person name="Priest M."/>
            <person name="Roberts A."/>
            <person name="Saif S."/>
            <person name="Shea T."/>
            <person name="Sisk P."/>
            <person name="Stolte C."/>
            <person name="Sykes S."/>
            <person name="Wortman J."/>
            <person name="Nusbaum C."/>
            <person name="Birren B."/>
        </authorList>
    </citation>
    <scope>NUCLEOTIDE SEQUENCE [LARGE SCALE GENOMIC DNA]</scope>
    <source>
        <strain evidence="5 6">ATCC 38327</strain>
    </source>
</reference>
<evidence type="ECO:0000256" key="2">
    <source>
        <dbReference type="ARBA" id="ARBA00038210"/>
    </source>
</evidence>
<evidence type="ECO:0000313" key="6">
    <source>
        <dbReference type="Proteomes" id="UP000054350"/>
    </source>
</evidence>
<comment type="similarity">
    <text evidence="2">Belongs to the APC3/CDC27 family.</text>
</comment>
<dbReference type="OMA" id="VAPECAY"/>
<evidence type="ECO:0000256" key="3">
    <source>
        <dbReference type="PROSITE-ProRule" id="PRU00339"/>
    </source>
</evidence>
<dbReference type="GO" id="GO:0007091">
    <property type="term" value="P:metaphase/anaphase transition of mitotic cell cycle"/>
    <property type="evidence" value="ECO:0007669"/>
    <property type="project" value="TreeGrafter"/>
</dbReference>
<dbReference type="PANTHER" id="PTHR12558">
    <property type="entry name" value="CELL DIVISION CYCLE 16,23,27"/>
    <property type="match status" value="1"/>
</dbReference>
<evidence type="ECO:0000256" key="1">
    <source>
        <dbReference type="ARBA" id="ARBA00022803"/>
    </source>
</evidence>
<feature type="repeat" description="TPR" evidence="3">
    <location>
        <begin position="448"/>
        <end position="481"/>
    </location>
</feature>
<sequence>MATVITSILPAGEHALALYMATMVKAQLDALDWPNALLLAEQLAARFPMSDVAQTLYGKCYMVQGKWRAAQDILRRTRRAPGRFLLARACFELDEYPEAEQAIAEPIDASGEVRLRKDDASSVGSDVLWLDDPPEASVYQLLGEIYRRTERKALALACFDEALRRNPFLWTVYESMCDLGASTDRRPASHYFNGPASIPAVQLAASTQACRPPTIRAPLPAPPASSKEPANKRQRIDQTPQTRSTRLTGAPMTARKPSSLNPDRVPLSRLGAPAQFTPSRTPAGAAAAASPDPDPYTDPDLLAAGLLGIMHVLATFGDAYQHLKRAQFKRARAILHGLPPRHLSSPWGQRLMGTVHFEARQFNLAAQHFEVVGRAAPWVTQDMDMYSTALWFCNHVGIMNALATRIQYYDDQAPEAWVALGNYYSNRKQSEKAVDALMHAVEMRPRYAYGWLVLGIEYLQMKKVDLANEAFLKVVGLDSHSHKAWSGLGNVARAKGQIHMAEFYFEKAEEVCPLALYASYRGLIFEDRDQFADAVQHYRTAVERDPHTAVFRLHLARALIKAKQVQTPPNEPNYDEPLHLLDMLQREVPTEANVHQFLAVIYNRLARYDECLLAMHTAASCYTVVPPTVHHALDCARQRRPLSLNELIAGAGTAEILAQPGLAQSPPPPPPPQRAARSPEGSSPVAIPPGLGLGDD</sequence>
<dbReference type="GO" id="GO:0031145">
    <property type="term" value="P:anaphase-promoting complex-dependent catabolic process"/>
    <property type="evidence" value="ECO:0007669"/>
    <property type="project" value="TreeGrafter"/>
</dbReference>
<feature type="repeat" description="TPR" evidence="3">
    <location>
        <begin position="414"/>
        <end position="447"/>
    </location>
</feature>
<dbReference type="eggNOG" id="KOG1126">
    <property type="taxonomic scope" value="Eukaryota"/>
</dbReference>
<dbReference type="GO" id="GO:0005737">
    <property type="term" value="C:cytoplasm"/>
    <property type="evidence" value="ECO:0007669"/>
    <property type="project" value="TreeGrafter"/>
</dbReference>
<feature type="region of interest" description="Disordered" evidence="4">
    <location>
        <begin position="656"/>
        <end position="696"/>
    </location>
</feature>
<dbReference type="InterPro" id="IPR019734">
    <property type="entry name" value="TPR_rpt"/>
</dbReference>
<feature type="repeat" description="TPR" evidence="3">
    <location>
        <begin position="136"/>
        <end position="169"/>
    </location>
</feature>
<dbReference type="Pfam" id="PF13181">
    <property type="entry name" value="TPR_8"/>
    <property type="match status" value="3"/>
</dbReference>
<dbReference type="GO" id="GO:0016567">
    <property type="term" value="P:protein ubiquitination"/>
    <property type="evidence" value="ECO:0007669"/>
    <property type="project" value="TreeGrafter"/>
</dbReference>
<dbReference type="GO" id="GO:0005680">
    <property type="term" value="C:anaphase-promoting complex"/>
    <property type="evidence" value="ECO:0007669"/>
    <property type="project" value="TreeGrafter"/>
</dbReference>
<accession>A0A0L0RWE4</accession>
<keyword evidence="6" id="KW-1185">Reference proteome</keyword>
<dbReference type="SMART" id="SM00028">
    <property type="entry name" value="TPR"/>
    <property type="match status" value="7"/>
</dbReference>
<evidence type="ECO:0000313" key="5">
    <source>
        <dbReference type="EMBL" id="KNE54425.1"/>
    </source>
</evidence>
<dbReference type="InterPro" id="IPR011990">
    <property type="entry name" value="TPR-like_helical_dom_sf"/>
</dbReference>
<evidence type="ECO:0008006" key="7">
    <source>
        <dbReference type="Google" id="ProtNLM"/>
    </source>
</evidence>
<dbReference type="GO" id="GO:0051301">
    <property type="term" value="P:cell division"/>
    <property type="evidence" value="ECO:0007669"/>
    <property type="project" value="TreeGrafter"/>
</dbReference>
<dbReference type="Gene3D" id="1.25.40.10">
    <property type="entry name" value="Tetratricopeptide repeat domain"/>
    <property type="match status" value="4"/>
</dbReference>
<feature type="compositionally biased region" description="Polar residues" evidence="4">
    <location>
        <begin position="237"/>
        <end position="247"/>
    </location>
</feature>
<feature type="region of interest" description="Disordered" evidence="4">
    <location>
        <begin position="212"/>
        <end position="294"/>
    </location>
</feature>
<dbReference type="Pfam" id="PF12895">
    <property type="entry name" value="ANAPC3"/>
    <property type="match status" value="1"/>
</dbReference>
<name>A0A0L0RWE4_ALLM3</name>
<proteinExistence type="inferred from homology"/>
<dbReference type="OrthoDB" id="10248520at2759"/>
<dbReference type="Proteomes" id="UP000054350">
    <property type="component" value="Unassembled WGS sequence"/>
</dbReference>